<feature type="region of interest" description="Disordered" evidence="8">
    <location>
        <begin position="2174"/>
        <end position="2237"/>
    </location>
</feature>
<feature type="domain" description="Bromo" evidence="9">
    <location>
        <begin position="1158"/>
        <end position="1228"/>
    </location>
</feature>
<dbReference type="Gene3D" id="2.130.10.10">
    <property type="entry name" value="YVTN repeat-like/Quinoprotein amine dehydrogenase"/>
    <property type="match status" value="3"/>
</dbReference>
<sequence length="2731" mass="309036">MDRKSSTELSGTSKELHFLVAKFLSKGPFAEIGKALKEQLEAKKVLPKRIDWKGDSHHQSFAELETKNSQVDDEHLLLLCQRFWSQRRPKDNCPIKGRGQHSILQPLSVGHGLHSTYLHLSNPANFPRIDIRNPVCLLFGRENSSRLLQSSIQNACLYSRMQLNHRTLGHLSAVFCVLFDKSGRFIITGADDLLVKIWEVHSGRLMATLRGASQEITDIDINPENTMLAAGSVDRIVRVWCLQTTAPIAVLCAHSGTITSVRWCPYPETRDFRYLVTTSADGSVAFWTYTHSRLGKDVVFNPKPIHHGGVFLAAASADHHVRIYNMVGDEGPVGIMETKVHTDRVDSIQWASKSLRFVSGAKDGTAVVWWYEAAMWQHRVLDMQKRLHEPTEEEAKIKLRVSMVAWAFNDLYVVTASNDLILRVWEAATGNLVHCLKSHTEELFVLERHPICQNLMLSAGHDGQINIWDVTKGEKIKSFQNLIDGQGYGAVYDAKWSPDGNMIAATDSHGHLLVFSLSENEQYKKLPKDMFFHTDYRPLTRDANHWVLDEQTQIAPHLMPSPFLVDIDGNPYPPEMQRLVPGRCKLKDEQLVPNLVVNDDGDEEVAPAQPIARSNIDEMIEQLARQNDQNEEPTVDEPVDEPMQIVDPAVNDHAYARSPPVEPSPNRSGANAPARRNADMEGVRQSGGNWQQNVECCIWLKKDLVRQISHLEEERIMKQYCALGEEEIKLFDHESKKQPVTVETEPPQVPKTKATKKIAKRNRANENNHNYRTRTSVLGGDFVDSRDLPGTSSSSSSDSSMDSDSDIMSNDSDSSDYSDWVAETNSDRQATLQPPKRSRRSTVMMRRSSQEKEDDDDSLDEDDQHDIDSQPGTSGVKRDSRLRQAPKKTVRHEDDVSPPRTVRNPATAKLLASNIKEVPEQFKPSEWLNETMPRKTPYFPQIGDEVVYFRQGHQMYLNAVRAKKIYDPGARCEPWLKMTLREVEFVKVVGIKYEIKPPRLCCLRLAIMNADTGAFASYFNIKYHDIPDVIDFLVLRQYYETAMEKNWMVGEQFRSLIDDSWWIGKITAHNPADLDFPDSPFQCFKVVWDNGEGERMSPWDIEAVDPNRLPADKGGSVSVLPQEIEASLFKSVDPQLWLPSGERDLECQRLLEAFDEIMGLSVAEPFCAPVDLSLYPSYALVIAYPIDLSMIRARLENRFYRSVQALQFDVRYIASNAEIFNQRKSQIVKQANILTDLCLQVIQNSSISVVDEYHILTGTYKSESSDGEVTGAKELSRKSPRKKSQPVMEADPDEWKEKCSDLLHIVMNSKDAGPFKEPVDVTEFSDYLDIVQNPMDLSTVRDSLENGDYNDPVEFGKNMRLIFTNSKNYNTNRKSMVYSMTVRLSNLFESSFHSILAEWRAQQKKSAKVTNGISAITTRSTAKKSSSGGSTASSVSSFTRGRKRMAITNGVSRRLRISSDSEESVASSSRNSVNLAVSSDHSTSTSALTALTNNGTSSKAGPSRQPSRQKQNKNKKCSSSEDEDDVDEGGSSPSGSRPESANFAEIGYDSSDESENSSEDQSESSEDDDDDDEEYGSRKKSKRPQRAAAAKKRVRSRNSDSDSSTEKRKRPKRAVPAPKQSDRNRRQQKVVSYHEASEEEIKPRKSRRVVKRNCIESDSGGEEEDEAPAVSRSSESRTGATMGAAITKGVDPPQDAGYSGTLKARPTTLLPRSQLTGTIRTGTLRASTRGEKMQQPMPRDVSEIEKRFTKVLNSMDLPVDKAKLLKQYDVEKKWDMICDQELVHAKDPPSRYLDKLRTYLDPRASRSARKRRMVLDSTSTQVLRDLEISLRTNHIEWVKEFLNEENKGLDVLVDYLSFRLMMLRREQKGTDSTDSSPNGSFLGVTNHNRPPLSLTVPNSPVVKRQSRHVAKLNMGESMSDIHVCIMCLRAIMNNKYGFNLVIQHSEAINCIALSLIHKTLRTKALVLELLAAICLVKGGHEIILNAFNSFKTVLNEKTRFQTLMHYFMNESFQIDFLVACMQFVNIIVHSVEDMNFRVHLQYEFTSLGLDQYLENLRHTESEELRVQILAYLDNVFDVHALMEDSELKTVALERVTDLEEKLGHAYDRLEEAEKESLYKIGELETALAEMRAERDDLLNKWQSADHEVSTLRKRFNTHESESLKRQSLLESKIKELQSNSTSSSCSSLSSPSHSSNSLPVPAPPPPPPAPPAPQCKPPPPPPMAGPPMPPPPPGFMTAPDGAMTIKRKVETKHKLPMLNWVAMKPNQVRGTVFNELDDDKLFKIINFQEFEEHFKIGNNTLTYAKNSEVDGLSTFPSKRFKKPETISLLEHTRLRNLAISRRKVGMTIDKVVAALNSLDLKQLSLENVEIIQKMLPTDQENKLYKEYIIERKSIDLLSDEDKFLMQLGKIERVATKLSIMSYMGNFVDTLHINQPQILAVITSSKSVRNSGKFRQLLEVILAFGNYLNSSKRGPAYGFKLQSLDTLLDTKSSDRRMSLLNYIVLTVKQYFPDLMNFDSELLYIEKASAVSLENVIHDVQELERGMENARKELELRSSFKEEVVVLKDFLINSEDKMKKLLCEAKNAQESFKDCLEYFGETPRQMDANTFFQIIKNFVKSFKAADLENEQRLRLQAAAHEQQSGLNGSHDGSKKVNGQANSQKKQQDAVITELKQRARLVQETRLMPQDEVYNGALEDILLGLKNEPYRRADGVRRSQRRHCLSRNMDDCDM</sequence>
<dbReference type="InterPro" id="IPR036322">
    <property type="entry name" value="WD40_repeat_dom_sf"/>
</dbReference>
<feature type="compositionally biased region" description="Acidic residues" evidence="8">
    <location>
        <begin position="852"/>
        <end position="865"/>
    </location>
</feature>
<accession>A0A8S1CYG2</accession>
<feature type="domain" description="GBD/FH3" evidence="11">
    <location>
        <begin position="1736"/>
        <end position="2159"/>
    </location>
</feature>
<dbReference type="Proteomes" id="UP000494165">
    <property type="component" value="Unassembled WGS sequence"/>
</dbReference>
<dbReference type="Pfam" id="PF02181">
    <property type="entry name" value="FH2"/>
    <property type="match status" value="1"/>
</dbReference>
<dbReference type="SMART" id="SM00297">
    <property type="entry name" value="BROMO"/>
    <property type="match status" value="2"/>
</dbReference>
<reference evidence="13 14" key="1">
    <citation type="submission" date="2020-04" db="EMBL/GenBank/DDBJ databases">
        <authorList>
            <person name="Alioto T."/>
            <person name="Alioto T."/>
            <person name="Gomez Garrido J."/>
        </authorList>
    </citation>
    <scope>NUCLEOTIDE SEQUENCE [LARGE SCALE GENOMIC DNA]</scope>
</reference>
<name>A0A8S1CYG2_9INSE</name>
<evidence type="ECO:0000259" key="10">
    <source>
        <dbReference type="PROSITE" id="PS51231"/>
    </source>
</evidence>
<dbReference type="PROSITE" id="PS50294">
    <property type="entry name" value="WD_REPEATS_REGION"/>
    <property type="match status" value="4"/>
</dbReference>
<proteinExistence type="inferred from homology"/>
<dbReference type="InterPro" id="IPR010473">
    <property type="entry name" value="GTPase-bd"/>
</dbReference>
<feature type="compositionally biased region" description="Polar residues" evidence="8">
    <location>
        <begin position="765"/>
        <end position="776"/>
    </location>
</feature>
<feature type="compositionally biased region" description="Basic residues" evidence="8">
    <location>
        <begin position="1578"/>
        <end position="1596"/>
    </location>
</feature>
<evidence type="ECO:0000256" key="3">
    <source>
        <dbReference type="ARBA" id="ARBA00023117"/>
    </source>
</evidence>
<feature type="repeat" description="WD" evidence="6">
    <location>
        <begin position="401"/>
        <end position="435"/>
    </location>
</feature>
<dbReference type="PROSITE" id="PS51231">
    <property type="entry name" value="DAD"/>
    <property type="match status" value="1"/>
</dbReference>
<dbReference type="GO" id="GO:0016477">
    <property type="term" value="P:cell migration"/>
    <property type="evidence" value="ECO:0007669"/>
    <property type="project" value="TreeGrafter"/>
</dbReference>
<dbReference type="PANTHER" id="PTHR45857">
    <property type="entry name" value="FORMIN-LIKE PROTEIN"/>
    <property type="match status" value="1"/>
</dbReference>
<dbReference type="SUPFAM" id="SSF48371">
    <property type="entry name" value="ARM repeat"/>
    <property type="match status" value="1"/>
</dbReference>
<dbReference type="InterPro" id="IPR001680">
    <property type="entry name" value="WD40_rpt"/>
</dbReference>
<dbReference type="InterPro" id="IPR015425">
    <property type="entry name" value="FH2_Formin"/>
</dbReference>
<dbReference type="Pfam" id="PF00400">
    <property type="entry name" value="WD40"/>
    <property type="match status" value="4"/>
</dbReference>
<dbReference type="InterPro" id="IPR001487">
    <property type="entry name" value="Bromodomain"/>
</dbReference>
<feature type="repeat" description="WD" evidence="6">
    <location>
        <begin position="167"/>
        <end position="208"/>
    </location>
</feature>
<feature type="compositionally biased region" description="Pro residues" evidence="8">
    <location>
        <begin position="2200"/>
        <end position="2234"/>
    </location>
</feature>
<feature type="compositionally biased region" description="Basic and acidic residues" evidence="8">
    <location>
        <begin position="1597"/>
        <end position="1606"/>
    </location>
</feature>
<dbReference type="Pfam" id="PF06367">
    <property type="entry name" value="Drf_FH3"/>
    <property type="match status" value="1"/>
</dbReference>
<feature type="region of interest" description="Disordered" evidence="8">
    <location>
        <begin position="2637"/>
        <end position="2667"/>
    </location>
</feature>
<feature type="compositionally biased region" description="Polar residues" evidence="8">
    <location>
        <begin position="823"/>
        <end position="832"/>
    </location>
</feature>
<dbReference type="Gene3D" id="1.20.58.2220">
    <property type="entry name" value="Formin, FH2 domain"/>
    <property type="match status" value="1"/>
</dbReference>
<dbReference type="InterPro" id="IPR014768">
    <property type="entry name" value="GBD/FH3_dom"/>
</dbReference>
<feature type="region of interest" description="Disordered" evidence="8">
    <location>
        <begin position="737"/>
        <end position="906"/>
    </location>
</feature>
<evidence type="ECO:0000259" key="12">
    <source>
        <dbReference type="PROSITE" id="PS51444"/>
    </source>
</evidence>
<dbReference type="OrthoDB" id="1668162at2759"/>
<feature type="compositionally biased region" description="Polar residues" evidence="8">
    <location>
        <begin position="1493"/>
        <end position="1508"/>
    </location>
</feature>
<evidence type="ECO:0000256" key="2">
    <source>
        <dbReference type="ARBA" id="ARBA00022737"/>
    </source>
</evidence>
<feature type="domain" description="DAD" evidence="10">
    <location>
        <begin position="2688"/>
        <end position="2721"/>
    </location>
</feature>
<dbReference type="InterPro" id="IPR015943">
    <property type="entry name" value="WD40/YVTN_repeat-like_dom_sf"/>
</dbReference>
<dbReference type="GO" id="GO:0031267">
    <property type="term" value="F:small GTPase binding"/>
    <property type="evidence" value="ECO:0007669"/>
    <property type="project" value="InterPro"/>
</dbReference>
<dbReference type="EMBL" id="CADEPI010000081">
    <property type="protein sequence ID" value="CAB3373119.1"/>
    <property type="molecule type" value="Genomic_DNA"/>
</dbReference>
<dbReference type="Pfam" id="PF06371">
    <property type="entry name" value="Drf_GBD"/>
    <property type="match status" value="2"/>
</dbReference>
<dbReference type="GO" id="GO:0008360">
    <property type="term" value="P:regulation of cell shape"/>
    <property type="evidence" value="ECO:0007669"/>
    <property type="project" value="TreeGrafter"/>
</dbReference>
<dbReference type="PANTHER" id="PTHR45857:SF4">
    <property type="entry name" value="FORMIN-LIKE PROTEIN"/>
    <property type="match status" value="1"/>
</dbReference>
<dbReference type="SUPFAM" id="SSF47370">
    <property type="entry name" value="Bromodomain"/>
    <property type="match status" value="2"/>
</dbReference>
<dbReference type="SMART" id="SM00320">
    <property type="entry name" value="WD40"/>
    <property type="match status" value="7"/>
</dbReference>
<dbReference type="GO" id="GO:0030866">
    <property type="term" value="P:cortical actin cytoskeleton organization"/>
    <property type="evidence" value="ECO:0007669"/>
    <property type="project" value="TreeGrafter"/>
</dbReference>
<comment type="caution">
    <text evidence="13">The sequence shown here is derived from an EMBL/GenBank/DDBJ whole genome shotgun (WGS) entry which is preliminary data.</text>
</comment>
<feature type="region of interest" description="Disordered" evidence="8">
    <location>
        <begin position="654"/>
        <end position="687"/>
    </location>
</feature>
<feature type="compositionally biased region" description="Low complexity" evidence="8">
    <location>
        <begin position="792"/>
        <end position="819"/>
    </location>
</feature>
<evidence type="ECO:0000256" key="1">
    <source>
        <dbReference type="ARBA" id="ARBA00022574"/>
    </source>
</evidence>
<evidence type="ECO:0000256" key="4">
    <source>
        <dbReference type="ARBA" id="ARBA00023449"/>
    </source>
</evidence>
<keyword evidence="7" id="KW-0175">Coiled coil</keyword>
<feature type="domain" description="FH2" evidence="12">
    <location>
        <begin position="2245"/>
        <end position="2646"/>
    </location>
</feature>
<feature type="compositionally biased region" description="Low complexity" evidence="8">
    <location>
        <begin position="2178"/>
        <end position="2199"/>
    </location>
</feature>
<feature type="repeat" description="WD" evidence="6">
    <location>
        <begin position="338"/>
        <end position="369"/>
    </location>
</feature>
<dbReference type="InterPro" id="IPR057452">
    <property type="entry name" value="BRWD/PHIP_N"/>
</dbReference>
<dbReference type="PROSITE" id="PS50082">
    <property type="entry name" value="WD_REPEATS_2"/>
    <property type="match status" value="6"/>
</dbReference>
<feature type="compositionally biased region" description="Basic residues" evidence="8">
    <location>
        <begin position="753"/>
        <end position="762"/>
    </location>
</feature>
<dbReference type="SUPFAM" id="SSF101447">
    <property type="entry name" value="Formin homology 2 domain (FH2 domain)"/>
    <property type="match status" value="1"/>
</dbReference>
<dbReference type="SMART" id="SM01139">
    <property type="entry name" value="Drf_FH3"/>
    <property type="match status" value="1"/>
</dbReference>
<evidence type="ECO:0000313" key="14">
    <source>
        <dbReference type="Proteomes" id="UP000494165"/>
    </source>
</evidence>
<dbReference type="Pfam" id="PF00439">
    <property type="entry name" value="Bromodomain"/>
    <property type="match status" value="2"/>
</dbReference>
<feature type="compositionally biased region" description="Acidic residues" evidence="8">
    <location>
        <begin position="1550"/>
        <end position="1574"/>
    </location>
</feature>
<comment type="similarity">
    <text evidence="4">Belongs to the formin homology family.</text>
</comment>
<evidence type="ECO:0000259" key="9">
    <source>
        <dbReference type="PROSITE" id="PS50014"/>
    </source>
</evidence>
<dbReference type="InterPro" id="IPR016024">
    <property type="entry name" value="ARM-type_fold"/>
</dbReference>
<feature type="coiled-coil region" evidence="7">
    <location>
        <begin position="2531"/>
        <end position="2589"/>
    </location>
</feature>
<dbReference type="Pfam" id="PF25313">
    <property type="entry name" value="BRWD_AD"/>
    <property type="match status" value="1"/>
</dbReference>
<dbReference type="InterPro" id="IPR036427">
    <property type="entry name" value="Bromodomain-like_sf"/>
</dbReference>
<dbReference type="InterPro" id="IPR019775">
    <property type="entry name" value="WD40_repeat_CS"/>
</dbReference>
<dbReference type="PRINTS" id="PR00503">
    <property type="entry name" value="BROMODOMAIN"/>
</dbReference>
<evidence type="ECO:0000256" key="8">
    <source>
        <dbReference type="SAM" id="MobiDB-lite"/>
    </source>
</evidence>
<dbReference type="InterPro" id="IPR057451">
    <property type="entry name" value="BRWD/PHIP_AD"/>
</dbReference>
<evidence type="ECO:0000259" key="11">
    <source>
        <dbReference type="PROSITE" id="PS51232"/>
    </source>
</evidence>
<evidence type="ECO:0000256" key="5">
    <source>
        <dbReference type="PROSITE-ProRule" id="PRU00035"/>
    </source>
</evidence>
<dbReference type="PROSITE" id="PS50014">
    <property type="entry name" value="BROMODOMAIN_2"/>
    <property type="match status" value="2"/>
</dbReference>
<dbReference type="InterPro" id="IPR018359">
    <property type="entry name" value="Bromodomain_CS"/>
</dbReference>
<feature type="domain" description="Bromo" evidence="9">
    <location>
        <begin position="1307"/>
        <end position="1377"/>
    </location>
</feature>
<dbReference type="Pfam" id="PF25437">
    <property type="entry name" value="BRWD1_N"/>
    <property type="match status" value="1"/>
</dbReference>
<dbReference type="SMART" id="SM00498">
    <property type="entry name" value="FH2"/>
    <property type="match status" value="1"/>
</dbReference>
<dbReference type="GO" id="GO:0005829">
    <property type="term" value="C:cytosol"/>
    <property type="evidence" value="ECO:0007669"/>
    <property type="project" value="TreeGrafter"/>
</dbReference>
<evidence type="ECO:0000256" key="7">
    <source>
        <dbReference type="SAM" id="Coils"/>
    </source>
</evidence>
<dbReference type="InterPro" id="IPR010472">
    <property type="entry name" value="FH3_dom"/>
</dbReference>
<evidence type="ECO:0000256" key="6">
    <source>
        <dbReference type="PROSITE-ProRule" id="PRU00221"/>
    </source>
</evidence>
<dbReference type="PROSITE" id="PS51232">
    <property type="entry name" value="GBD_FH3"/>
    <property type="match status" value="1"/>
</dbReference>
<dbReference type="InterPro" id="IPR014767">
    <property type="entry name" value="DAD_dom"/>
</dbReference>
<feature type="compositionally biased region" description="Low complexity" evidence="8">
    <location>
        <begin position="1464"/>
        <end position="1492"/>
    </location>
</feature>
<dbReference type="SMART" id="SM01140">
    <property type="entry name" value="Drf_GBD"/>
    <property type="match status" value="1"/>
</dbReference>
<dbReference type="CDD" id="cd00200">
    <property type="entry name" value="WD40"/>
    <property type="match status" value="1"/>
</dbReference>
<keyword evidence="3 5" id="KW-0103">Bromodomain</keyword>
<dbReference type="PROSITE" id="PS00678">
    <property type="entry name" value="WD_REPEATS_1"/>
    <property type="match status" value="2"/>
</dbReference>
<gene>
    <name evidence="13" type="ORF">CLODIP_2_CD12615</name>
</gene>
<protein>
    <recommendedName>
        <fullName evidence="15">Bromo domain-containing protein</fullName>
    </recommendedName>
</protein>
<feature type="repeat" description="WD" evidence="6">
    <location>
        <begin position="436"/>
        <end position="478"/>
    </location>
</feature>
<dbReference type="GO" id="GO:0051015">
    <property type="term" value="F:actin filament binding"/>
    <property type="evidence" value="ECO:0007669"/>
    <property type="project" value="TreeGrafter"/>
</dbReference>
<dbReference type="PROSITE" id="PS00633">
    <property type="entry name" value="BROMODOMAIN_1"/>
    <property type="match status" value="1"/>
</dbReference>
<feature type="region of interest" description="Disordered" evidence="8">
    <location>
        <begin position="1418"/>
        <end position="1706"/>
    </location>
</feature>
<feature type="region of interest" description="Disordered" evidence="8">
    <location>
        <begin position="1262"/>
        <end position="1293"/>
    </location>
</feature>
<keyword evidence="14" id="KW-1185">Reference proteome</keyword>
<dbReference type="InterPro" id="IPR042201">
    <property type="entry name" value="FH2_Formin_sf"/>
</dbReference>
<feature type="compositionally biased region" description="Low complexity" evidence="8">
    <location>
        <begin position="1418"/>
        <end position="1439"/>
    </location>
</feature>
<dbReference type="Gene3D" id="1.20.920.10">
    <property type="entry name" value="Bromodomain-like"/>
    <property type="match status" value="2"/>
</dbReference>
<dbReference type="InterPro" id="IPR011989">
    <property type="entry name" value="ARM-like"/>
</dbReference>
<organism evidence="13 14">
    <name type="scientific">Cloeon dipterum</name>
    <dbReference type="NCBI Taxonomy" id="197152"/>
    <lineage>
        <taxon>Eukaryota</taxon>
        <taxon>Metazoa</taxon>
        <taxon>Ecdysozoa</taxon>
        <taxon>Arthropoda</taxon>
        <taxon>Hexapoda</taxon>
        <taxon>Insecta</taxon>
        <taxon>Pterygota</taxon>
        <taxon>Palaeoptera</taxon>
        <taxon>Ephemeroptera</taxon>
        <taxon>Pisciforma</taxon>
        <taxon>Baetidae</taxon>
        <taxon>Cloeon</taxon>
    </lineage>
</organism>
<feature type="coiled-coil region" evidence="7">
    <location>
        <begin position="2095"/>
        <end position="2140"/>
    </location>
</feature>
<evidence type="ECO:0000313" key="13">
    <source>
        <dbReference type="EMBL" id="CAB3373119.1"/>
    </source>
</evidence>
<feature type="repeat" description="WD" evidence="6">
    <location>
        <begin position="209"/>
        <end position="250"/>
    </location>
</feature>
<dbReference type="PROSITE" id="PS51444">
    <property type="entry name" value="FH2"/>
    <property type="match status" value="1"/>
</dbReference>
<dbReference type="InterPro" id="IPR043592">
    <property type="entry name" value="FMNL_animal"/>
</dbReference>
<feature type="compositionally biased region" description="Low complexity" evidence="8">
    <location>
        <begin position="1529"/>
        <end position="1540"/>
    </location>
</feature>
<dbReference type="CDD" id="cd05529">
    <property type="entry name" value="Bromo_WDR9_I_like"/>
    <property type="match status" value="1"/>
</dbReference>
<evidence type="ECO:0008006" key="15">
    <source>
        <dbReference type="Google" id="ProtNLM"/>
    </source>
</evidence>
<feature type="repeat" description="WD" evidence="6">
    <location>
        <begin position="251"/>
        <end position="287"/>
    </location>
</feature>
<keyword evidence="2" id="KW-0677">Repeat</keyword>
<dbReference type="Gene3D" id="1.25.10.10">
    <property type="entry name" value="Leucine-rich Repeat Variant"/>
    <property type="match status" value="1"/>
</dbReference>
<dbReference type="FunFam" id="1.20.920.10:FF:000066">
    <property type="entry name" value="Transcription initiation factor TFIID subunit 1"/>
    <property type="match status" value="2"/>
</dbReference>
<dbReference type="SUPFAM" id="SSF50978">
    <property type="entry name" value="WD40 repeat-like"/>
    <property type="match status" value="1"/>
</dbReference>
<keyword evidence="1 6" id="KW-0853">WD repeat</keyword>